<feature type="domain" description="Glycosyl transferase family 1" evidence="2">
    <location>
        <begin position="183"/>
        <end position="317"/>
    </location>
</feature>
<dbReference type="InterPro" id="IPR001296">
    <property type="entry name" value="Glyco_trans_1"/>
</dbReference>
<dbReference type="EMBL" id="WJHE01000991">
    <property type="protein sequence ID" value="MST34409.1"/>
    <property type="molecule type" value="Genomic_DNA"/>
</dbReference>
<protein>
    <submittedName>
        <fullName evidence="3">Glycosyltransferase</fullName>
    </submittedName>
</protein>
<evidence type="ECO:0000259" key="2">
    <source>
        <dbReference type="Pfam" id="PF00534"/>
    </source>
</evidence>
<dbReference type="PANTHER" id="PTHR46401">
    <property type="entry name" value="GLYCOSYLTRANSFERASE WBBK-RELATED"/>
    <property type="match status" value="1"/>
</dbReference>
<name>A0ABW9QX29_9ACTN</name>
<proteinExistence type="predicted"/>
<gene>
    <name evidence="3" type="ORF">GHK86_16990</name>
</gene>
<comment type="caution">
    <text evidence="3">The sequence shown here is derived from an EMBL/GenBank/DDBJ whole genome shotgun (WGS) entry which is preliminary data.</text>
</comment>
<accession>A0ABW9QX29</accession>
<keyword evidence="4" id="KW-1185">Reference proteome</keyword>
<reference evidence="3 4" key="1">
    <citation type="submission" date="2019-11" db="EMBL/GenBank/DDBJ databases">
        <title>Acidiferrimicrobium australis gen. nov., sp. nov., an acidophilic and obligately heterotrophic, member of the Actinobacteria that catalyses dissimilatory oxido- reduction of iron isolated from metal-rich acidic water in Chile.</title>
        <authorList>
            <person name="Gonzalez D."/>
            <person name="Huber K."/>
            <person name="Hedrich S."/>
            <person name="Rojas-Villalobos C."/>
            <person name="Quatrini R."/>
            <person name="Dinamarca M.A."/>
            <person name="Schwarz A."/>
            <person name="Canales C."/>
            <person name="Nancucheo I."/>
        </authorList>
    </citation>
    <scope>NUCLEOTIDE SEQUENCE [LARGE SCALE GENOMIC DNA]</scope>
    <source>
        <strain evidence="3 4">USS-CCA1</strain>
    </source>
</reference>
<evidence type="ECO:0000313" key="3">
    <source>
        <dbReference type="EMBL" id="MST34409.1"/>
    </source>
</evidence>
<dbReference type="PANTHER" id="PTHR46401:SF2">
    <property type="entry name" value="GLYCOSYLTRANSFERASE WBBK-RELATED"/>
    <property type="match status" value="1"/>
</dbReference>
<sequence>MRIAQYLPDLVPHDAISDHTRRLHAALVAAGHEASIHAAHVDRRLRREAKRWDPGAPPPPDGIALYHASTGSPIAGWIGRHAAGGTRLALDYHNITPARYFDRWDPRAAARSREARRELAALAPWAELAVADSAYNEAELSAAGFARTGTCPLLIDVDAFRQPPDAGTLERLRSERARGGASWLFVGRLAPNKCQHDLIAAFAVYRRLHDPAARLTLVGNPSSLLYQRSLEALAADLGVEGAVSMLSGVPHAELLAHFATADALVCLSEHEGFCAPLLEAMVVGTPIVALAATAVPETVGDAGVLLERKDPLVVAEAV</sequence>
<feature type="non-terminal residue" evidence="3">
    <location>
        <position position="318"/>
    </location>
</feature>
<evidence type="ECO:0000313" key="4">
    <source>
        <dbReference type="Proteomes" id="UP000437736"/>
    </source>
</evidence>
<dbReference type="Pfam" id="PF00534">
    <property type="entry name" value="Glycos_transf_1"/>
    <property type="match status" value="1"/>
</dbReference>
<dbReference type="Proteomes" id="UP000437736">
    <property type="component" value="Unassembled WGS sequence"/>
</dbReference>
<dbReference type="Gene3D" id="3.40.50.2000">
    <property type="entry name" value="Glycogen Phosphorylase B"/>
    <property type="match status" value="2"/>
</dbReference>
<evidence type="ECO:0000256" key="1">
    <source>
        <dbReference type="ARBA" id="ARBA00022679"/>
    </source>
</evidence>
<organism evidence="3 4">
    <name type="scientific">Acidiferrimicrobium australe</name>
    <dbReference type="NCBI Taxonomy" id="2664430"/>
    <lineage>
        <taxon>Bacteria</taxon>
        <taxon>Bacillati</taxon>
        <taxon>Actinomycetota</taxon>
        <taxon>Acidimicrobiia</taxon>
        <taxon>Acidimicrobiales</taxon>
        <taxon>Acidimicrobiaceae</taxon>
        <taxon>Acidiferrimicrobium</taxon>
    </lineage>
</organism>
<dbReference type="SUPFAM" id="SSF53756">
    <property type="entry name" value="UDP-Glycosyltransferase/glycogen phosphorylase"/>
    <property type="match status" value="1"/>
</dbReference>
<keyword evidence="1" id="KW-0808">Transferase</keyword>